<dbReference type="InterPro" id="IPR009075">
    <property type="entry name" value="AcylCo_DH/oxidase_C"/>
</dbReference>
<dbReference type="Pfam" id="PF02771">
    <property type="entry name" value="Acyl-CoA_dh_N"/>
    <property type="match status" value="1"/>
</dbReference>
<dbReference type="AlphaFoldDB" id="A0A1G8PSN1"/>
<dbReference type="FunFam" id="2.40.110.10:FF:000015">
    <property type="entry name" value="Acyl-CoA dehydrogenase"/>
    <property type="match status" value="1"/>
</dbReference>
<dbReference type="Pfam" id="PF02770">
    <property type="entry name" value="Acyl-CoA_dh_M"/>
    <property type="match status" value="1"/>
</dbReference>
<dbReference type="PROSITE" id="PS00073">
    <property type="entry name" value="ACYL_COA_DH_2"/>
    <property type="match status" value="1"/>
</dbReference>
<proteinExistence type="inferred from homology"/>
<dbReference type="STRING" id="571298.SAMN04488026_100989"/>
<gene>
    <name evidence="10" type="ORF">SAMN04488026_100989</name>
</gene>
<dbReference type="GO" id="GO:0003995">
    <property type="term" value="F:acyl-CoA dehydrogenase activity"/>
    <property type="evidence" value="ECO:0007669"/>
    <property type="project" value="InterPro"/>
</dbReference>
<dbReference type="InterPro" id="IPR036250">
    <property type="entry name" value="AcylCo_DH-like_C"/>
</dbReference>
<dbReference type="Proteomes" id="UP000199382">
    <property type="component" value="Unassembled WGS sequence"/>
</dbReference>
<dbReference type="OrthoDB" id="9775090at2"/>
<dbReference type="GO" id="GO:0050660">
    <property type="term" value="F:flavin adenine dinucleotide binding"/>
    <property type="evidence" value="ECO:0007669"/>
    <property type="project" value="InterPro"/>
</dbReference>
<protein>
    <submittedName>
        <fullName evidence="10">(2S)-methylsuccinyl-CoA dehydrogenase</fullName>
    </submittedName>
</protein>
<evidence type="ECO:0000259" key="7">
    <source>
        <dbReference type="Pfam" id="PF00441"/>
    </source>
</evidence>
<evidence type="ECO:0000313" key="11">
    <source>
        <dbReference type="Proteomes" id="UP000199382"/>
    </source>
</evidence>
<dbReference type="InterPro" id="IPR046373">
    <property type="entry name" value="Acyl-CoA_Oxase/DH_mid-dom_sf"/>
</dbReference>
<dbReference type="Gene3D" id="1.20.140.10">
    <property type="entry name" value="Butyryl-CoA Dehydrogenase, subunit A, domain 3"/>
    <property type="match status" value="1"/>
</dbReference>
<dbReference type="FunFam" id="1.20.140.10:FF:000001">
    <property type="entry name" value="Acyl-CoA dehydrogenase"/>
    <property type="match status" value="1"/>
</dbReference>
<reference evidence="10 11" key="1">
    <citation type="submission" date="2016-10" db="EMBL/GenBank/DDBJ databases">
        <authorList>
            <person name="de Groot N.N."/>
        </authorList>
    </citation>
    <scope>NUCLEOTIDE SEQUENCE [LARGE SCALE GENOMIC DNA]</scope>
    <source>
        <strain evidence="10 11">DSM 25294</strain>
    </source>
</reference>
<keyword evidence="3 6" id="KW-0285">Flavoprotein</keyword>
<feature type="domain" description="Acyl-CoA dehydrogenase/oxidase C-terminal" evidence="7">
    <location>
        <begin position="415"/>
        <end position="564"/>
    </location>
</feature>
<dbReference type="InterPro" id="IPR006089">
    <property type="entry name" value="Acyl-CoA_DH_CS"/>
</dbReference>
<evidence type="ECO:0000256" key="1">
    <source>
        <dbReference type="ARBA" id="ARBA00001974"/>
    </source>
</evidence>
<name>A0A1G8PSN1_9RHOB</name>
<evidence type="ECO:0000256" key="5">
    <source>
        <dbReference type="ARBA" id="ARBA00023002"/>
    </source>
</evidence>
<dbReference type="Gene3D" id="2.40.110.10">
    <property type="entry name" value="Butyryl-CoA Dehydrogenase, subunit A, domain 2"/>
    <property type="match status" value="1"/>
</dbReference>
<dbReference type="RefSeq" id="WP_093151915.1">
    <property type="nucleotide sequence ID" value="NZ_FNEK01000009.1"/>
</dbReference>
<dbReference type="InterPro" id="IPR037069">
    <property type="entry name" value="AcylCoA_DH/ox_N_sf"/>
</dbReference>
<dbReference type="SUPFAM" id="SSF47203">
    <property type="entry name" value="Acyl-CoA dehydrogenase C-terminal domain-like"/>
    <property type="match status" value="1"/>
</dbReference>
<evidence type="ECO:0000256" key="2">
    <source>
        <dbReference type="ARBA" id="ARBA00009347"/>
    </source>
</evidence>
<dbReference type="InterPro" id="IPR009100">
    <property type="entry name" value="AcylCoA_DH/oxidase_NM_dom_sf"/>
</dbReference>
<feature type="domain" description="Acyl-CoA oxidase/dehydrogenase middle" evidence="8">
    <location>
        <begin position="299"/>
        <end position="401"/>
    </location>
</feature>
<dbReference type="Gene3D" id="1.10.540.10">
    <property type="entry name" value="Acyl-CoA dehydrogenase/oxidase, N-terminal domain"/>
    <property type="match status" value="1"/>
</dbReference>
<evidence type="ECO:0000256" key="6">
    <source>
        <dbReference type="RuleBase" id="RU362125"/>
    </source>
</evidence>
<dbReference type="InterPro" id="IPR006091">
    <property type="entry name" value="Acyl-CoA_Oxase/DH_mid-dom"/>
</dbReference>
<comment type="cofactor">
    <cofactor evidence="1 6">
        <name>FAD</name>
        <dbReference type="ChEBI" id="CHEBI:57692"/>
    </cofactor>
</comment>
<organism evidence="10 11">
    <name type="scientific">Aliiruegeria lutimaris</name>
    <dbReference type="NCBI Taxonomy" id="571298"/>
    <lineage>
        <taxon>Bacteria</taxon>
        <taxon>Pseudomonadati</taxon>
        <taxon>Pseudomonadota</taxon>
        <taxon>Alphaproteobacteria</taxon>
        <taxon>Rhodobacterales</taxon>
        <taxon>Roseobacteraceae</taxon>
        <taxon>Aliiruegeria</taxon>
    </lineage>
</organism>
<evidence type="ECO:0000256" key="4">
    <source>
        <dbReference type="ARBA" id="ARBA00022827"/>
    </source>
</evidence>
<dbReference type="PANTHER" id="PTHR43884:SF25">
    <property type="entry name" value="ACYL-COA DEHYDROGENASE YDBM-RELATED"/>
    <property type="match status" value="1"/>
</dbReference>
<dbReference type="Pfam" id="PF00441">
    <property type="entry name" value="Acyl-CoA_dh_1"/>
    <property type="match status" value="1"/>
</dbReference>
<keyword evidence="5 6" id="KW-0560">Oxidoreductase</keyword>
<dbReference type="EMBL" id="FNEK01000009">
    <property type="protein sequence ID" value="SDI95432.1"/>
    <property type="molecule type" value="Genomic_DNA"/>
</dbReference>
<dbReference type="InterPro" id="IPR013786">
    <property type="entry name" value="AcylCoA_DH/ox_N"/>
</dbReference>
<comment type="similarity">
    <text evidence="2 6">Belongs to the acyl-CoA dehydrogenase family.</text>
</comment>
<accession>A0A1G8PSN1</accession>
<sequence>MPHDGQDLPPNTVERPILDNLLELTKAAIAPVDELVDAATTAVKSRVDSGGRVSGALLEQHQTAAHALAWLATYAQSLTQMQVWAERLQGEGKFGEIEQLIHQIAFGEYLLQIQGGIPMSQGEIVRVRDMGLDELEDLQRLHTTEIALLCQNGNSQRARTRLVELMQEQSANITVGATGLEDELEMIREQFRRYAVERVEPNAHEWHLKDELIPMEIIEELAEMGVFGLTIPEEYGGFGLSKASMVVVSEELSRGYIGVGSLGTRSEIAAELILAGGTDAQKEYWLPKLSSAEILPTAVFTEPNTGSDLGALRTRAVKDENGDYKVTGNKTWITHAARTHVMTLLARTDPETTDHRGLSMFLAEKIPGSEEDPFPTEGMTGGEIEVLGYRGMKEYELGFDNFHVKGENLLGGVEGQGFKQLMKTFEAARIQTAARAIGVAQSALDIAMKYAQDRKQFGKALIEFPRVSGKLAMMAVEIMVARQLTYFSAWEKDHDQRCDLEAGMAKLLGARVAWAAADNGLQIHGGNGFALEYAISRVLCDARILNIFEGAAEIQAQVIARRLLG</sequence>
<dbReference type="FunFam" id="1.10.540.10:FF:000026">
    <property type="entry name" value="Acyl-CoA dehydrogenase medium chain"/>
    <property type="match status" value="1"/>
</dbReference>
<evidence type="ECO:0000259" key="9">
    <source>
        <dbReference type="Pfam" id="PF02771"/>
    </source>
</evidence>
<dbReference type="PANTHER" id="PTHR43884">
    <property type="entry name" value="ACYL-COA DEHYDROGENASE"/>
    <property type="match status" value="1"/>
</dbReference>
<keyword evidence="11" id="KW-1185">Reference proteome</keyword>
<evidence type="ECO:0000256" key="3">
    <source>
        <dbReference type="ARBA" id="ARBA00022630"/>
    </source>
</evidence>
<keyword evidence="4 6" id="KW-0274">FAD</keyword>
<evidence type="ECO:0000259" key="8">
    <source>
        <dbReference type="Pfam" id="PF02770"/>
    </source>
</evidence>
<dbReference type="SUPFAM" id="SSF56645">
    <property type="entry name" value="Acyl-CoA dehydrogenase NM domain-like"/>
    <property type="match status" value="1"/>
</dbReference>
<feature type="domain" description="Acyl-CoA dehydrogenase/oxidase N-terminal" evidence="9">
    <location>
        <begin position="182"/>
        <end position="293"/>
    </location>
</feature>
<evidence type="ECO:0000313" key="10">
    <source>
        <dbReference type="EMBL" id="SDI95432.1"/>
    </source>
</evidence>